<feature type="compositionally biased region" description="Polar residues" evidence="1">
    <location>
        <begin position="38"/>
        <end position="52"/>
    </location>
</feature>
<feature type="compositionally biased region" description="Low complexity" evidence="1">
    <location>
        <begin position="301"/>
        <end position="318"/>
    </location>
</feature>
<feature type="region of interest" description="Disordered" evidence="1">
    <location>
        <begin position="364"/>
        <end position="415"/>
    </location>
</feature>
<reference evidence="2 3" key="1">
    <citation type="journal article" date="2025" name="Microbiol. Resour. Announc.">
        <title>Draft genome sequences for Neonectria magnoliae and Neonectria punicea, canker pathogens of Liriodendron tulipifera and Acer saccharum in West Virginia.</title>
        <authorList>
            <person name="Petronek H.M."/>
            <person name="Kasson M.T."/>
            <person name="Metheny A.M."/>
            <person name="Stauder C.M."/>
            <person name="Lovett B."/>
            <person name="Lynch S.C."/>
            <person name="Garnas J.R."/>
            <person name="Kasson L.R."/>
            <person name="Stajich J.E."/>
        </authorList>
    </citation>
    <scope>NUCLEOTIDE SEQUENCE [LARGE SCALE GENOMIC DNA]</scope>
    <source>
        <strain evidence="2 3">NRRL 64653</strain>
    </source>
</reference>
<name>A0ABR1H3W0_9HYPO</name>
<dbReference type="Proteomes" id="UP001498476">
    <property type="component" value="Unassembled WGS sequence"/>
</dbReference>
<evidence type="ECO:0000313" key="3">
    <source>
        <dbReference type="Proteomes" id="UP001498476"/>
    </source>
</evidence>
<proteinExistence type="predicted"/>
<feature type="compositionally biased region" description="Polar residues" evidence="1">
    <location>
        <begin position="254"/>
        <end position="300"/>
    </location>
</feature>
<dbReference type="InterPro" id="IPR052660">
    <property type="entry name" value="Erythrocyte_Invasion_ImmMod"/>
</dbReference>
<feature type="compositionally biased region" description="Low complexity" evidence="1">
    <location>
        <begin position="165"/>
        <end position="176"/>
    </location>
</feature>
<dbReference type="EMBL" id="JAZAVJ010000078">
    <property type="protein sequence ID" value="KAK7415730.1"/>
    <property type="molecule type" value="Genomic_DNA"/>
</dbReference>
<dbReference type="PANTHER" id="PTHR16021">
    <property type="entry name" value="MANSC DOMAIN CONTAINING PROTEIN 1"/>
    <property type="match status" value="1"/>
</dbReference>
<feature type="region of interest" description="Disordered" evidence="1">
    <location>
        <begin position="546"/>
        <end position="570"/>
    </location>
</feature>
<keyword evidence="3" id="KW-1185">Reference proteome</keyword>
<feature type="region of interest" description="Disordered" evidence="1">
    <location>
        <begin position="641"/>
        <end position="666"/>
    </location>
</feature>
<feature type="compositionally biased region" description="Polar residues" evidence="1">
    <location>
        <begin position="1"/>
        <end position="22"/>
    </location>
</feature>
<feature type="compositionally biased region" description="Low complexity" evidence="1">
    <location>
        <begin position="53"/>
        <end position="65"/>
    </location>
</feature>
<feature type="compositionally biased region" description="Low complexity" evidence="1">
    <location>
        <begin position="400"/>
        <end position="411"/>
    </location>
</feature>
<feature type="region of interest" description="Disordered" evidence="1">
    <location>
        <begin position="1"/>
        <end position="349"/>
    </location>
</feature>
<protein>
    <submittedName>
        <fullName evidence="2">Uncharacterized protein</fullName>
    </submittedName>
</protein>
<dbReference type="PANTHER" id="PTHR16021:SF13">
    <property type="entry name" value="ETS DOMAIN-CONTAINING PROTEIN-RELATED"/>
    <property type="match status" value="1"/>
</dbReference>
<accession>A0ABR1H3W0</accession>
<feature type="compositionally biased region" description="Low complexity" evidence="1">
    <location>
        <begin position="642"/>
        <end position="657"/>
    </location>
</feature>
<organism evidence="2 3">
    <name type="scientific">Neonectria punicea</name>
    <dbReference type="NCBI Taxonomy" id="979145"/>
    <lineage>
        <taxon>Eukaryota</taxon>
        <taxon>Fungi</taxon>
        <taxon>Dikarya</taxon>
        <taxon>Ascomycota</taxon>
        <taxon>Pezizomycotina</taxon>
        <taxon>Sordariomycetes</taxon>
        <taxon>Hypocreomycetidae</taxon>
        <taxon>Hypocreales</taxon>
        <taxon>Nectriaceae</taxon>
        <taxon>Neonectria</taxon>
    </lineage>
</organism>
<feature type="compositionally biased region" description="Acidic residues" evidence="1">
    <location>
        <begin position="383"/>
        <end position="399"/>
    </location>
</feature>
<feature type="compositionally biased region" description="Low complexity" evidence="1">
    <location>
        <begin position="140"/>
        <end position="154"/>
    </location>
</feature>
<feature type="compositionally biased region" description="Pro residues" evidence="1">
    <location>
        <begin position="365"/>
        <end position="378"/>
    </location>
</feature>
<feature type="compositionally biased region" description="Low complexity" evidence="1">
    <location>
        <begin position="200"/>
        <end position="253"/>
    </location>
</feature>
<feature type="compositionally biased region" description="Polar residues" evidence="1">
    <location>
        <begin position="82"/>
        <end position="97"/>
    </location>
</feature>
<gene>
    <name evidence="2" type="ORF">QQX98_005643</name>
</gene>
<feature type="compositionally biased region" description="Gly residues" evidence="1">
    <location>
        <begin position="130"/>
        <end position="139"/>
    </location>
</feature>
<evidence type="ECO:0000313" key="2">
    <source>
        <dbReference type="EMBL" id="KAK7415730.1"/>
    </source>
</evidence>
<comment type="caution">
    <text evidence="2">The sequence shown here is derived from an EMBL/GenBank/DDBJ whole genome shotgun (WGS) entry which is preliminary data.</text>
</comment>
<sequence length="804" mass="84024">MGTVSDSSSEFQTATASENPVQTDVAWLGNPKKWVDRFTQTSTVSNGSDGTESASSSGIATGAASDKPGQTKTETVPGVPGQDSTSCEGQWSTSTASGDDMETPASSSLDQTETATLSTANTDTSSGSAGQTGIGGGTSQTGTGSEQTETGATSQTGTDTVPHPTGTGTEQTGTDTAVHTETGPATDATSLPGQTGRGSGTSAAQTGTATEQTGTDKTGTDPTDTPGQTDTDTSVDQTVTPTDSSIPTTSSNTAETPVQESSISTGQTRGNTATTPADTSVSSGGPQETTTASEGQTAPLSATTTAETTEASSETVVTGTDGAIVTYIPSQDPEYATNTGTTTTTDDDGNAFVLFSGGWRWIPIGIPPINIPPPPTSNPDPKDSEDDGDDDEDDDDDNSSTESSESTATESVCSVTAPPQCTKTISYISEETGYVSTELGTCPPVTGCASGQKSTTTTTIISEVPIVWGEYKPEDFVIGELEGEIDQETESYYKDLFEEEDISIEDDENLSPEPECNGDMKVDTSCFEAIYPTFCTEVEDDQSKELTKNLTNNDIESNNEKRRSWSGMQRRRVAPRDDSCDGWVLEFNWSGGEGDCDEDCGHSMDKLEVGCLLGDSYSEGSFDVGCGTYKFKATFDENAVKTTTTSTSEVPESTTSEAPDTTTSEAPAEITEAAKTPLELGSTVCEDEDDFPGHAGINPGAQKSEADFFCQLMRGDELIEDIGSGDARASRVLFDGHDISYEYTISWIDGCETTVERQEIEDPIGDGDLSCKDVFVKVFEDCNNGGVGGHVDAGCLRYEFIGGK</sequence>
<feature type="compositionally biased region" description="Polar residues" evidence="1">
    <location>
        <begin position="104"/>
        <end position="123"/>
    </location>
</feature>
<evidence type="ECO:0000256" key="1">
    <source>
        <dbReference type="SAM" id="MobiDB-lite"/>
    </source>
</evidence>